<dbReference type="Pfam" id="PF07227">
    <property type="entry name" value="PHD_Oberon"/>
    <property type="match status" value="1"/>
</dbReference>
<evidence type="ECO:0000259" key="7">
    <source>
        <dbReference type="Pfam" id="PF23299"/>
    </source>
</evidence>
<dbReference type="EMBL" id="OY731399">
    <property type="protein sequence ID" value="CAJ1925683.1"/>
    <property type="molecule type" value="Genomic_DNA"/>
</dbReference>
<dbReference type="GO" id="GO:0008270">
    <property type="term" value="F:zinc ion binding"/>
    <property type="evidence" value="ECO:0007669"/>
    <property type="project" value="UniProtKB-KW"/>
</dbReference>
<evidence type="ECO:0008006" key="10">
    <source>
        <dbReference type="Google" id="ProtNLM"/>
    </source>
</evidence>
<proteinExistence type="predicted"/>
<evidence type="ECO:0000256" key="1">
    <source>
        <dbReference type="ARBA" id="ARBA00004123"/>
    </source>
</evidence>
<keyword evidence="2" id="KW-0479">Metal-binding</keyword>
<evidence type="ECO:0000256" key="4">
    <source>
        <dbReference type="ARBA" id="ARBA00022833"/>
    </source>
</evidence>
<comment type="subcellular location">
    <subcellularLocation>
        <location evidence="1">Nucleus</location>
    </subcellularLocation>
</comment>
<feature type="domain" description="Oberon-like PHD finger" evidence="6">
    <location>
        <begin position="167"/>
        <end position="246"/>
    </location>
</feature>
<evidence type="ECO:0000259" key="6">
    <source>
        <dbReference type="Pfam" id="PF07227"/>
    </source>
</evidence>
<dbReference type="GO" id="GO:0005634">
    <property type="term" value="C:nucleus"/>
    <property type="evidence" value="ECO:0007669"/>
    <property type="project" value="UniProtKB-SubCell"/>
</dbReference>
<dbReference type="PANTHER" id="PTHR33345:SF6">
    <property type="entry name" value="OS03G0747200 PROTEIN"/>
    <property type="match status" value="1"/>
</dbReference>
<dbReference type="Pfam" id="PF23299">
    <property type="entry name" value="DUF7081"/>
    <property type="match status" value="1"/>
</dbReference>
<evidence type="ECO:0000256" key="2">
    <source>
        <dbReference type="ARBA" id="ARBA00022723"/>
    </source>
</evidence>
<keyword evidence="5" id="KW-0539">Nucleus</keyword>
<accession>A0AA86S5Z3</accession>
<evidence type="ECO:0000313" key="9">
    <source>
        <dbReference type="Proteomes" id="UP001189624"/>
    </source>
</evidence>
<dbReference type="InterPro" id="IPR032881">
    <property type="entry name" value="Oberon-like_PHD"/>
</dbReference>
<evidence type="ECO:0000256" key="5">
    <source>
        <dbReference type="ARBA" id="ARBA00023242"/>
    </source>
</evidence>
<name>A0AA86S5Z3_9FABA</name>
<sequence>MSGDGHPYAPENWPEQGDVWGWRTGRRIVPNGTHFQNRYLYLPYRLRMLMEEKENKGSGSSTSRKQHVFASKLAVKRYVKRYFPDADLNAFFASFSWNIPAHPSLSAPIAAIPLRQIAPQAQQAEEACNSDSGDDVKCKANNRKCPTIVLEEEEVQKYSPVMPCPYGGFSYFKCPVNANGGICGHVAHMECALECFVAGKVRSLGLDAEYYCRRCDGRSDMISHVYNLIQTCKTIDLDYEIKKILYIGASLIRGSERPLANKLLRSIDLAVSKANDQFDDLLQLISGTNPADIWKILKILVHEQNTLVSQMSSAASEVLYSAIIERKKQIRRELEIFDTMKKVAIDDNVNVMQDTVSDDHFEVKTGAQELEYKMVEEALEAKKKTICQCFLAKKSEMIKDVKEVSSFHDAHFCKVFLGFAYLIDKTPLMYLKLADGCVHERLEIGGDFVPGVLEVNLIDKVVKFSSAYGYPPYTSSGTGTVNQEYLYTASQYAHWITKLLRYEL</sequence>
<dbReference type="PANTHER" id="PTHR33345">
    <property type="entry name" value="ADAPTER PROTEIN, PUTATIVE-RELATED"/>
    <property type="match status" value="1"/>
</dbReference>
<dbReference type="AlphaFoldDB" id="A0AA86S5Z3"/>
<keyword evidence="4" id="KW-0862">Zinc</keyword>
<dbReference type="InterPro" id="IPR055508">
    <property type="entry name" value="DUF7081"/>
</dbReference>
<gene>
    <name evidence="8" type="ORF">AYBTSS11_LOCUS3920</name>
</gene>
<keyword evidence="9" id="KW-1185">Reference proteome</keyword>
<evidence type="ECO:0000256" key="3">
    <source>
        <dbReference type="ARBA" id="ARBA00022771"/>
    </source>
</evidence>
<protein>
    <recommendedName>
        <fullName evidence="10">Oberon PHD finger domain-containing protein</fullName>
    </recommendedName>
</protein>
<feature type="domain" description="DUF7081" evidence="7">
    <location>
        <begin position="2"/>
        <end position="101"/>
    </location>
</feature>
<evidence type="ECO:0000313" key="8">
    <source>
        <dbReference type="EMBL" id="CAJ1925683.1"/>
    </source>
</evidence>
<dbReference type="Proteomes" id="UP001189624">
    <property type="component" value="Chromosome 2"/>
</dbReference>
<organism evidence="8 9">
    <name type="scientific">Sphenostylis stenocarpa</name>
    <dbReference type="NCBI Taxonomy" id="92480"/>
    <lineage>
        <taxon>Eukaryota</taxon>
        <taxon>Viridiplantae</taxon>
        <taxon>Streptophyta</taxon>
        <taxon>Embryophyta</taxon>
        <taxon>Tracheophyta</taxon>
        <taxon>Spermatophyta</taxon>
        <taxon>Magnoliopsida</taxon>
        <taxon>eudicotyledons</taxon>
        <taxon>Gunneridae</taxon>
        <taxon>Pentapetalae</taxon>
        <taxon>rosids</taxon>
        <taxon>fabids</taxon>
        <taxon>Fabales</taxon>
        <taxon>Fabaceae</taxon>
        <taxon>Papilionoideae</taxon>
        <taxon>50 kb inversion clade</taxon>
        <taxon>NPAAA clade</taxon>
        <taxon>indigoferoid/millettioid clade</taxon>
        <taxon>Phaseoleae</taxon>
        <taxon>Sphenostylis</taxon>
    </lineage>
</organism>
<reference evidence="8" key="1">
    <citation type="submission" date="2023-10" db="EMBL/GenBank/DDBJ databases">
        <authorList>
            <person name="Domelevo Entfellner J.-B."/>
        </authorList>
    </citation>
    <scope>NUCLEOTIDE SEQUENCE</scope>
</reference>
<keyword evidence="3" id="KW-0863">Zinc-finger</keyword>
<dbReference type="Gramene" id="rna-AYBTSS11_LOCUS3920">
    <property type="protein sequence ID" value="CAJ1925683.1"/>
    <property type="gene ID" value="gene-AYBTSS11_LOCUS3920"/>
</dbReference>